<dbReference type="HOGENOM" id="CLU_2412938_0_0_1"/>
<dbReference type="Proteomes" id="UP000030106">
    <property type="component" value="Unassembled WGS sequence"/>
</dbReference>
<keyword evidence="2" id="KW-1133">Transmembrane helix</keyword>
<organism evidence="3 4">
    <name type="scientific">Beauveria bassiana D1-5</name>
    <dbReference type="NCBI Taxonomy" id="1245745"/>
    <lineage>
        <taxon>Eukaryota</taxon>
        <taxon>Fungi</taxon>
        <taxon>Dikarya</taxon>
        <taxon>Ascomycota</taxon>
        <taxon>Pezizomycotina</taxon>
        <taxon>Sordariomycetes</taxon>
        <taxon>Hypocreomycetidae</taxon>
        <taxon>Hypocreales</taxon>
        <taxon>Cordycipitaceae</taxon>
        <taxon>Beauveria</taxon>
    </lineage>
</organism>
<feature type="region of interest" description="Disordered" evidence="1">
    <location>
        <begin position="23"/>
        <end position="57"/>
    </location>
</feature>
<protein>
    <submittedName>
        <fullName evidence="3">Uncharacterized protein</fullName>
    </submittedName>
</protein>
<proteinExistence type="predicted"/>
<gene>
    <name evidence="3" type="ORF">BBAD15_g8024</name>
</gene>
<reference evidence="3 4" key="1">
    <citation type="submission" date="2012-10" db="EMBL/GenBank/DDBJ databases">
        <title>Genome sequencing and analysis of entomopathogenic fungi Beauveria bassiana D1-5.</title>
        <authorList>
            <person name="Li Q."/>
            <person name="Wang L."/>
            <person name="Zhang Z."/>
            <person name="Wang Q."/>
            <person name="Ren J."/>
            <person name="Wang M."/>
            <person name="Xu W."/>
            <person name="Wang J."/>
            <person name="Lu Y."/>
            <person name="Du Q."/>
            <person name="Sun Z."/>
        </authorList>
    </citation>
    <scope>NUCLEOTIDE SEQUENCE [LARGE SCALE GENOMIC DNA]</scope>
    <source>
        <strain evidence="3 4">D1-5</strain>
    </source>
</reference>
<dbReference type="EMBL" id="ANFO01000786">
    <property type="protein sequence ID" value="KGQ06657.1"/>
    <property type="molecule type" value="Genomic_DNA"/>
</dbReference>
<evidence type="ECO:0000313" key="4">
    <source>
        <dbReference type="Proteomes" id="UP000030106"/>
    </source>
</evidence>
<dbReference type="eggNOG" id="KOG4701">
    <property type="taxonomic scope" value="Eukaryota"/>
</dbReference>
<evidence type="ECO:0000256" key="2">
    <source>
        <dbReference type="SAM" id="Phobius"/>
    </source>
</evidence>
<sequence>MNKTIVKTMSAIPETTLTVVPVRPSGSQCPGGPDCPAPSAEHNKCSGADCPPSGTSVPSASVVKPSIPVVTGGASSVAAGLVALVAAQIFLL</sequence>
<feature type="transmembrane region" description="Helical" evidence="2">
    <location>
        <begin position="69"/>
        <end position="91"/>
    </location>
</feature>
<evidence type="ECO:0000256" key="1">
    <source>
        <dbReference type="SAM" id="MobiDB-lite"/>
    </source>
</evidence>
<dbReference type="STRING" id="1245745.A0A0A2VK48"/>
<comment type="caution">
    <text evidence="3">The sequence shown here is derived from an EMBL/GenBank/DDBJ whole genome shotgun (WGS) entry which is preliminary data.</text>
</comment>
<dbReference type="AlphaFoldDB" id="A0A0A2VK48"/>
<accession>A0A0A2VK48</accession>
<keyword evidence="2" id="KW-0472">Membrane</keyword>
<evidence type="ECO:0000313" key="3">
    <source>
        <dbReference type="EMBL" id="KGQ06657.1"/>
    </source>
</evidence>
<name>A0A0A2VK48_BEABA</name>
<keyword evidence="2" id="KW-0812">Transmembrane</keyword>